<dbReference type="EMBL" id="OE839968">
    <property type="protein sequence ID" value="CAD7589128.1"/>
    <property type="molecule type" value="Genomic_DNA"/>
</dbReference>
<proteinExistence type="predicted"/>
<accession>A0A7R9JUU3</accession>
<reference evidence="1" key="1">
    <citation type="submission" date="2020-11" db="EMBL/GenBank/DDBJ databases">
        <authorList>
            <person name="Tran Van P."/>
        </authorList>
    </citation>
    <scope>NUCLEOTIDE SEQUENCE</scope>
</reference>
<gene>
    <name evidence="1" type="ORF">TGEB3V08_LOCUS3114</name>
</gene>
<dbReference type="AlphaFoldDB" id="A0A7R9JUU3"/>
<organism evidence="1">
    <name type="scientific">Timema genevievae</name>
    <name type="common">Walking stick</name>
    <dbReference type="NCBI Taxonomy" id="629358"/>
    <lineage>
        <taxon>Eukaryota</taxon>
        <taxon>Metazoa</taxon>
        <taxon>Ecdysozoa</taxon>
        <taxon>Arthropoda</taxon>
        <taxon>Hexapoda</taxon>
        <taxon>Insecta</taxon>
        <taxon>Pterygota</taxon>
        <taxon>Neoptera</taxon>
        <taxon>Polyneoptera</taxon>
        <taxon>Phasmatodea</taxon>
        <taxon>Timematodea</taxon>
        <taxon>Timematoidea</taxon>
        <taxon>Timematidae</taxon>
        <taxon>Timema</taxon>
    </lineage>
</organism>
<name>A0A7R9JUU3_TIMGE</name>
<sequence>MQIVIKFKDSQRNAVGGIHYPCPNHQHIIMLPQLLPNIRVSILSMQKLTIFMERSGLEFRPDVVRRCARFYVEGEGKTTLSTPDEDSNPDLPVIGGSVQLQSDAWLRPCGTQMCSAASKSWRLQFTILGFQRLVTNRERTARRDTSLDRNHSTTASLLGGFAIELSENVAFRLLQLLELKQTKS</sequence>
<evidence type="ECO:0000313" key="1">
    <source>
        <dbReference type="EMBL" id="CAD7589128.1"/>
    </source>
</evidence>
<protein>
    <submittedName>
        <fullName evidence="1">Uncharacterized protein</fullName>
    </submittedName>
</protein>